<dbReference type="Gene3D" id="3.40.50.1110">
    <property type="entry name" value="SGNH hydrolase"/>
    <property type="match status" value="1"/>
</dbReference>
<feature type="domain" description="SGNH hydrolase-type esterase" evidence="1">
    <location>
        <begin position="83"/>
        <end position="249"/>
    </location>
</feature>
<dbReference type="GO" id="GO:0016787">
    <property type="term" value="F:hydrolase activity"/>
    <property type="evidence" value="ECO:0007669"/>
    <property type="project" value="UniProtKB-KW"/>
</dbReference>
<sequence length="267" mass="29894">MTNPMLEKLVRFQNPEQQLGYARELTDDTRAALVNATTEEYRRQTEQLTMLKEDAAQSLARQEEIQRALVNTPFSRAQRILALGESSTADALSWFEILRTLFAHERADLNLEFQNLAISGATSTQVLGTVSRVARAQADWIFCMLGGNDARRFGDADGPRLVSEAETLRNLTLIRRLAVAERDVRWFWLTPTPVDEEKVAAYPYFAGIAWANHDVQRITHALTERNDPVIDSSTSVLVADAYGDDGLHTTISAQTELARKVLTTLEG</sequence>
<dbReference type="InterPro" id="IPR013830">
    <property type="entry name" value="SGNH_hydro"/>
</dbReference>
<gene>
    <name evidence="2" type="ORF">HCR76_01075</name>
</gene>
<keyword evidence="2" id="KW-0378">Hydrolase</keyword>
<evidence type="ECO:0000313" key="2">
    <source>
        <dbReference type="EMBL" id="QPZ38732.1"/>
    </source>
</evidence>
<dbReference type="CDD" id="cd00229">
    <property type="entry name" value="SGNH_hydrolase"/>
    <property type="match status" value="1"/>
</dbReference>
<keyword evidence="3" id="KW-1185">Reference proteome</keyword>
<dbReference type="RefSeq" id="WP_166985691.1">
    <property type="nucleotide sequence ID" value="NZ_CP061169.1"/>
</dbReference>
<reference evidence="2 3" key="1">
    <citation type="submission" date="2020-12" db="EMBL/GenBank/DDBJ databases">
        <title>Microbacterium sp. HY060.</title>
        <authorList>
            <person name="Zhou J."/>
        </authorList>
    </citation>
    <scope>NUCLEOTIDE SEQUENCE [LARGE SCALE GENOMIC DNA]</scope>
    <source>
        <strain evidence="2 3">HY60</strain>
    </source>
</reference>
<dbReference type="SUPFAM" id="SSF52266">
    <property type="entry name" value="SGNH hydrolase"/>
    <property type="match status" value="1"/>
</dbReference>
<dbReference type="Pfam" id="PF13472">
    <property type="entry name" value="Lipase_GDSL_2"/>
    <property type="match status" value="1"/>
</dbReference>
<dbReference type="EMBL" id="CP061169">
    <property type="protein sequence ID" value="QPZ38732.1"/>
    <property type="molecule type" value="Genomic_DNA"/>
</dbReference>
<organism evidence="2 3">
    <name type="scientific">Paramicrobacterium chengjingii</name>
    <dbReference type="NCBI Taxonomy" id="2769067"/>
    <lineage>
        <taxon>Bacteria</taxon>
        <taxon>Bacillati</taxon>
        <taxon>Actinomycetota</taxon>
        <taxon>Actinomycetes</taxon>
        <taxon>Micrococcales</taxon>
        <taxon>Microbacteriaceae</taxon>
        <taxon>Paramicrobacterium</taxon>
    </lineage>
</organism>
<protein>
    <submittedName>
        <fullName evidence="2">SGNH/GDSL hydrolase family protein</fullName>
    </submittedName>
</protein>
<evidence type="ECO:0000259" key="1">
    <source>
        <dbReference type="Pfam" id="PF13472"/>
    </source>
</evidence>
<dbReference type="InterPro" id="IPR036514">
    <property type="entry name" value="SGNH_hydro_sf"/>
</dbReference>
<proteinExistence type="predicted"/>
<name>A0ABX6YK56_9MICO</name>
<accession>A0ABX6YK56</accession>
<dbReference type="Proteomes" id="UP000662814">
    <property type="component" value="Chromosome"/>
</dbReference>
<evidence type="ECO:0000313" key="3">
    <source>
        <dbReference type="Proteomes" id="UP000662814"/>
    </source>
</evidence>